<protein>
    <submittedName>
        <fullName evidence="1">Uncharacterized protein</fullName>
    </submittedName>
</protein>
<accession>A0A1I6TLU9</accession>
<name>A0A1I6TLU9_9CAUL</name>
<dbReference type="RefSeq" id="WP_092313578.1">
    <property type="nucleotide sequence ID" value="NZ_FOZV01000012.1"/>
</dbReference>
<evidence type="ECO:0000313" key="1">
    <source>
        <dbReference type="EMBL" id="SFS90199.1"/>
    </source>
</evidence>
<dbReference type="OrthoDB" id="9784724at2"/>
<proteinExistence type="predicted"/>
<sequence>MAVRMVALKRTQGGLWAARKVIPADVREAYGRREEKRTWPADLSLSEAKSAFASWLSDVEARIENFRKRAAGESVTLTHRQMT</sequence>
<evidence type="ECO:0000313" key="2">
    <source>
        <dbReference type="Proteomes" id="UP000198788"/>
    </source>
</evidence>
<dbReference type="EMBL" id="FOZV01000012">
    <property type="protein sequence ID" value="SFS90199.1"/>
    <property type="molecule type" value="Genomic_DNA"/>
</dbReference>
<organism evidence="1 2">
    <name type="scientific">Brevundimonas viscosa</name>
    <dbReference type="NCBI Taxonomy" id="871741"/>
    <lineage>
        <taxon>Bacteria</taxon>
        <taxon>Pseudomonadati</taxon>
        <taxon>Pseudomonadota</taxon>
        <taxon>Alphaproteobacteria</taxon>
        <taxon>Caulobacterales</taxon>
        <taxon>Caulobacteraceae</taxon>
        <taxon>Brevundimonas</taxon>
    </lineage>
</organism>
<dbReference type="AlphaFoldDB" id="A0A1I6TLU9"/>
<gene>
    <name evidence="1" type="ORF">SAMN05192570_0159</name>
</gene>
<keyword evidence="2" id="KW-1185">Reference proteome</keyword>
<dbReference type="Proteomes" id="UP000198788">
    <property type="component" value="Unassembled WGS sequence"/>
</dbReference>
<reference evidence="2" key="1">
    <citation type="submission" date="2016-10" db="EMBL/GenBank/DDBJ databases">
        <authorList>
            <person name="Varghese N."/>
            <person name="Submissions S."/>
        </authorList>
    </citation>
    <scope>NUCLEOTIDE SEQUENCE [LARGE SCALE GENOMIC DNA]</scope>
    <source>
        <strain evidence="2">CGMCC 1.10683</strain>
    </source>
</reference>
<dbReference type="STRING" id="871741.SAMN05192570_0159"/>